<keyword evidence="4" id="KW-0378">Hydrolase</keyword>
<dbReference type="InterPro" id="IPR025705">
    <property type="entry name" value="Beta_hexosaminidase_sua/sub"/>
</dbReference>
<evidence type="ECO:0000256" key="5">
    <source>
        <dbReference type="ARBA" id="ARBA00023295"/>
    </source>
</evidence>
<dbReference type="GO" id="GO:0016020">
    <property type="term" value="C:membrane"/>
    <property type="evidence" value="ECO:0007669"/>
    <property type="project" value="TreeGrafter"/>
</dbReference>
<dbReference type="GO" id="GO:0004563">
    <property type="term" value="F:beta-N-acetylhexosaminidase activity"/>
    <property type="evidence" value="ECO:0007669"/>
    <property type="project" value="UniProtKB-EC"/>
</dbReference>
<feature type="domain" description="Beta-hexosaminidase bacterial type N-terminal" evidence="8">
    <location>
        <begin position="3"/>
        <end position="120"/>
    </location>
</feature>
<dbReference type="SUPFAM" id="SSF55545">
    <property type="entry name" value="beta-N-acetylhexosaminidase-like domain"/>
    <property type="match status" value="1"/>
</dbReference>
<dbReference type="InterPro" id="IPR017853">
    <property type="entry name" value="GH"/>
</dbReference>
<dbReference type="AlphaFoldDB" id="A0A9D2D5D1"/>
<dbReference type="Proteomes" id="UP000824025">
    <property type="component" value="Unassembled WGS sequence"/>
</dbReference>
<dbReference type="InterPro" id="IPR029018">
    <property type="entry name" value="Hex-like_dom2"/>
</dbReference>
<proteinExistence type="inferred from homology"/>
<comment type="similarity">
    <text evidence="2">Belongs to the glycosyl hydrolase 20 family.</text>
</comment>
<gene>
    <name evidence="9" type="ORF">H9726_00305</name>
</gene>
<reference evidence="9" key="1">
    <citation type="journal article" date="2021" name="PeerJ">
        <title>Extensive microbial diversity within the chicken gut microbiome revealed by metagenomics and culture.</title>
        <authorList>
            <person name="Gilroy R."/>
            <person name="Ravi A."/>
            <person name="Getino M."/>
            <person name="Pursley I."/>
            <person name="Horton D.L."/>
            <person name="Alikhan N.F."/>
            <person name="Baker D."/>
            <person name="Gharbi K."/>
            <person name="Hall N."/>
            <person name="Watson M."/>
            <person name="Adriaenssens E.M."/>
            <person name="Foster-Nyarko E."/>
            <person name="Jarju S."/>
            <person name="Secka A."/>
            <person name="Antonio M."/>
            <person name="Oren A."/>
            <person name="Chaudhuri R.R."/>
            <person name="La Ragione R."/>
            <person name="Hildebrand F."/>
            <person name="Pallen M.J."/>
        </authorList>
    </citation>
    <scope>NUCLEOTIDE SEQUENCE</scope>
    <source>
        <strain evidence="9">CHK192-19661</strain>
    </source>
</reference>
<dbReference type="Gene3D" id="3.30.379.10">
    <property type="entry name" value="Chitobiase/beta-hexosaminidase domain 2-like"/>
    <property type="match status" value="1"/>
</dbReference>
<dbReference type="InterPro" id="IPR015882">
    <property type="entry name" value="HEX_bac_N"/>
</dbReference>
<evidence type="ECO:0000256" key="6">
    <source>
        <dbReference type="PIRSR" id="PIRSR625705-1"/>
    </source>
</evidence>
<evidence type="ECO:0000259" key="8">
    <source>
        <dbReference type="Pfam" id="PF02838"/>
    </source>
</evidence>
<dbReference type="GO" id="GO:0005975">
    <property type="term" value="P:carbohydrate metabolic process"/>
    <property type="evidence" value="ECO:0007669"/>
    <property type="project" value="InterPro"/>
</dbReference>
<dbReference type="InterPro" id="IPR015883">
    <property type="entry name" value="Glyco_hydro_20_cat"/>
</dbReference>
<evidence type="ECO:0000313" key="10">
    <source>
        <dbReference type="Proteomes" id="UP000824025"/>
    </source>
</evidence>
<dbReference type="EC" id="3.2.1.52" evidence="3"/>
<feature type="domain" description="Glycoside hydrolase family 20 catalytic" evidence="7">
    <location>
        <begin position="123"/>
        <end position="394"/>
    </location>
</feature>
<dbReference type="Pfam" id="PF02838">
    <property type="entry name" value="Glyco_hydro_20b"/>
    <property type="match status" value="1"/>
</dbReference>
<reference evidence="9" key="2">
    <citation type="submission" date="2021-04" db="EMBL/GenBank/DDBJ databases">
        <authorList>
            <person name="Gilroy R."/>
        </authorList>
    </citation>
    <scope>NUCLEOTIDE SEQUENCE</scope>
    <source>
        <strain evidence="9">CHK192-19661</strain>
    </source>
</reference>
<dbReference type="PRINTS" id="PR00738">
    <property type="entry name" value="GLHYDRLASE20"/>
</dbReference>
<evidence type="ECO:0000256" key="3">
    <source>
        <dbReference type="ARBA" id="ARBA00012663"/>
    </source>
</evidence>
<evidence type="ECO:0000256" key="1">
    <source>
        <dbReference type="ARBA" id="ARBA00001231"/>
    </source>
</evidence>
<dbReference type="EMBL" id="DXCF01000002">
    <property type="protein sequence ID" value="HIZ08903.1"/>
    <property type="molecule type" value="Genomic_DNA"/>
</dbReference>
<comment type="caution">
    <text evidence="9">The sequence shown here is derived from an EMBL/GenBank/DDBJ whole genome shotgun (WGS) entry which is preliminary data.</text>
</comment>
<dbReference type="PANTHER" id="PTHR22600:SF57">
    <property type="entry name" value="BETA-N-ACETYLHEXOSAMINIDASE"/>
    <property type="match status" value="1"/>
</dbReference>
<feature type="active site" description="Proton donor" evidence="6">
    <location>
        <position position="272"/>
    </location>
</feature>
<evidence type="ECO:0000256" key="2">
    <source>
        <dbReference type="ARBA" id="ARBA00006285"/>
    </source>
</evidence>
<dbReference type="Pfam" id="PF00728">
    <property type="entry name" value="Glyco_hydro_20"/>
    <property type="match status" value="1"/>
</dbReference>
<sequence>MMILPRVREYRKAGGVFAVGRRLDICGDAGDTSAGVNLLREYFCSYDIQVGLSEKGCLRARKTAAKEGKSDYYSLSVGENGIEVRYTTLLSFRDAAATLIALTEREGDTFSVPCCEAEDYAEFPYRGYMIDLARKYVTVEDIREQIVLLARAKYTVLHMHLLDTERYAIVTEAIPALNERPIFRQYSKDEMRALVAYAHSFGIEVLPEIDVPGHGLYLLDRLPQVRCEKDGEKIGIWDMCVASEETYRCIDLLVGELTEIFSCEYIHLGGDELSFYDMEGSGYWPNWYECDRCRALAEREGYTSASDYYCHFVRRVYDIVKKHGRKLMIWNDSVDISKSPDLPRDILIHFWRVACETRGPHEGCSMQRFLDEGFRVVNSFFEEVYADSYIEEEKLAVWTPVSDPPCKEKFAGQVVGGEICAWGIRGHFDYTLPVNFFLFADRLRNREPLDREAAQAALTRQLVSNEKGFPNIFRLLGGSIMPLDGIKKYRSAGNADKKSAEEAVEKVERKLSEGRGCRALLRGLVSCLEELRNDLG</sequence>
<evidence type="ECO:0000259" key="7">
    <source>
        <dbReference type="Pfam" id="PF00728"/>
    </source>
</evidence>
<dbReference type="GO" id="GO:0030203">
    <property type="term" value="P:glycosaminoglycan metabolic process"/>
    <property type="evidence" value="ECO:0007669"/>
    <property type="project" value="TreeGrafter"/>
</dbReference>
<dbReference type="Gene3D" id="3.20.20.80">
    <property type="entry name" value="Glycosidases"/>
    <property type="match status" value="1"/>
</dbReference>
<keyword evidence="5" id="KW-0326">Glycosidase</keyword>
<protein>
    <recommendedName>
        <fullName evidence="3">beta-N-acetylhexosaminidase</fullName>
        <ecNumber evidence="3">3.2.1.52</ecNumber>
    </recommendedName>
</protein>
<accession>A0A9D2D5D1</accession>
<dbReference type="PANTHER" id="PTHR22600">
    <property type="entry name" value="BETA-HEXOSAMINIDASE"/>
    <property type="match status" value="1"/>
</dbReference>
<organism evidence="9 10">
    <name type="scientific">Candidatus Borkfalkia avicola</name>
    <dbReference type="NCBI Taxonomy" id="2838503"/>
    <lineage>
        <taxon>Bacteria</taxon>
        <taxon>Bacillati</taxon>
        <taxon>Bacillota</taxon>
        <taxon>Clostridia</taxon>
        <taxon>Christensenellales</taxon>
        <taxon>Christensenellaceae</taxon>
        <taxon>Candidatus Borkfalkia</taxon>
    </lineage>
</organism>
<comment type="catalytic activity">
    <reaction evidence="1">
        <text>Hydrolysis of terminal non-reducing N-acetyl-D-hexosamine residues in N-acetyl-beta-D-hexosaminides.</text>
        <dbReference type="EC" id="3.2.1.52"/>
    </reaction>
</comment>
<dbReference type="SUPFAM" id="SSF51445">
    <property type="entry name" value="(Trans)glycosidases"/>
    <property type="match status" value="1"/>
</dbReference>
<evidence type="ECO:0000256" key="4">
    <source>
        <dbReference type="ARBA" id="ARBA00022801"/>
    </source>
</evidence>
<name>A0A9D2D5D1_9FIRM</name>
<evidence type="ECO:0000313" key="9">
    <source>
        <dbReference type="EMBL" id="HIZ08903.1"/>
    </source>
</evidence>